<dbReference type="Proteomes" id="UP000053029">
    <property type="component" value="Unassembled WGS sequence"/>
</dbReference>
<dbReference type="VEuPathDB" id="FungiDB:Z517_09361"/>
<evidence type="ECO:0000313" key="1">
    <source>
        <dbReference type="EMBL" id="KIW76917.1"/>
    </source>
</evidence>
<proteinExistence type="predicted"/>
<dbReference type="RefSeq" id="XP_013280725.1">
    <property type="nucleotide sequence ID" value="XM_013425271.1"/>
</dbReference>
<reference evidence="1 2" key="1">
    <citation type="submission" date="2015-01" db="EMBL/GenBank/DDBJ databases">
        <title>The Genome Sequence of Fonsecaea pedrosoi CBS 271.37.</title>
        <authorList>
            <consortium name="The Broad Institute Genomics Platform"/>
            <person name="Cuomo C."/>
            <person name="de Hoog S."/>
            <person name="Gorbushina A."/>
            <person name="Stielow B."/>
            <person name="Teixiera M."/>
            <person name="Abouelleil A."/>
            <person name="Chapman S.B."/>
            <person name="Priest M."/>
            <person name="Young S.K."/>
            <person name="Wortman J."/>
            <person name="Nusbaum C."/>
            <person name="Birren B."/>
        </authorList>
    </citation>
    <scope>NUCLEOTIDE SEQUENCE [LARGE SCALE GENOMIC DNA]</scope>
    <source>
        <strain evidence="1 2">CBS 271.37</strain>
    </source>
</reference>
<organism evidence="1 2">
    <name type="scientific">Fonsecaea pedrosoi CBS 271.37</name>
    <dbReference type="NCBI Taxonomy" id="1442368"/>
    <lineage>
        <taxon>Eukaryota</taxon>
        <taxon>Fungi</taxon>
        <taxon>Dikarya</taxon>
        <taxon>Ascomycota</taxon>
        <taxon>Pezizomycotina</taxon>
        <taxon>Eurotiomycetes</taxon>
        <taxon>Chaetothyriomycetidae</taxon>
        <taxon>Chaetothyriales</taxon>
        <taxon>Herpotrichiellaceae</taxon>
        <taxon>Fonsecaea</taxon>
    </lineage>
</organism>
<dbReference type="EMBL" id="KN846974">
    <property type="protein sequence ID" value="KIW76917.1"/>
    <property type="molecule type" value="Genomic_DNA"/>
</dbReference>
<dbReference type="OrthoDB" id="7920740at2759"/>
<dbReference type="HOGENOM" id="CLU_101053_0_0_1"/>
<name>A0A0D2ERN9_9EURO</name>
<dbReference type="Pfam" id="PF14223">
    <property type="entry name" value="Retrotran_gag_2"/>
    <property type="match status" value="1"/>
</dbReference>
<keyword evidence="2" id="KW-1185">Reference proteome</keyword>
<accession>A0A0D2ERN9</accession>
<evidence type="ECO:0000313" key="2">
    <source>
        <dbReference type="Proteomes" id="UP000053029"/>
    </source>
</evidence>
<dbReference type="AlphaFoldDB" id="A0A0D2ERN9"/>
<dbReference type="GeneID" id="25308851"/>
<protein>
    <submittedName>
        <fullName evidence="1">Uncharacterized protein</fullName>
    </submittedName>
</protein>
<sequence>MGVLNKRRDRLILQGKSNYATWLPACEMELRAQECYSAISRPVVVNPELLDREARRITTADFLARKQPRPEKRLEDSELAANHEQWLAQETDKFEKWEAVDSKAQAVIYNLCAHHVKPLIVQEKTAKDVLARLKQAYGQQEQSLAAVHRQAVLVNRYFLKQFTTLDEYVNKLRANRSSFEALGHEFKDDFWVSVFLNGLGEDYELVVSQTLDTEKDKVAFDDAVQKVFQYDVEGITGIWQ</sequence>
<gene>
    <name evidence="1" type="ORF">Z517_09361</name>
</gene>